<evidence type="ECO:0000313" key="2">
    <source>
        <dbReference type="Proteomes" id="UP000799640"/>
    </source>
</evidence>
<keyword evidence="2" id="KW-1185">Reference proteome</keyword>
<dbReference type="Proteomes" id="UP000799640">
    <property type="component" value="Unassembled WGS sequence"/>
</dbReference>
<evidence type="ECO:0000313" key="1">
    <source>
        <dbReference type="EMBL" id="KAF2398001.1"/>
    </source>
</evidence>
<proteinExistence type="predicted"/>
<dbReference type="AlphaFoldDB" id="A0A6G1HQ23"/>
<organism evidence="1 2">
    <name type="scientific">Trichodelitschia bisporula</name>
    <dbReference type="NCBI Taxonomy" id="703511"/>
    <lineage>
        <taxon>Eukaryota</taxon>
        <taxon>Fungi</taxon>
        <taxon>Dikarya</taxon>
        <taxon>Ascomycota</taxon>
        <taxon>Pezizomycotina</taxon>
        <taxon>Dothideomycetes</taxon>
        <taxon>Dothideomycetes incertae sedis</taxon>
        <taxon>Phaeotrichales</taxon>
        <taxon>Phaeotrichaceae</taxon>
        <taxon>Trichodelitschia</taxon>
    </lineage>
</organism>
<gene>
    <name evidence="1" type="ORF">EJ06DRAFT_532364</name>
</gene>
<sequence length="104" mass="11222">MAAIVAVIPIRRKTVMQKSVCFGVRKHARIPIPVVGPIPFDGPAPFGEAIRFDGPIRVGALLARGWSARLGWGGGTEGALVVALSEECTMIGSMVRLERKRDVW</sequence>
<dbReference type="EMBL" id="ML996701">
    <property type="protein sequence ID" value="KAF2398001.1"/>
    <property type="molecule type" value="Genomic_DNA"/>
</dbReference>
<name>A0A6G1HQ23_9PEZI</name>
<protein>
    <submittedName>
        <fullName evidence="1">Uncharacterized protein</fullName>
    </submittedName>
</protein>
<reference evidence="1" key="1">
    <citation type="journal article" date="2020" name="Stud. Mycol.">
        <title>101 Dothideomycetes genomes: a test case for predicting lifestyles and emergence of pathogens.</title>
        <authorList>
            <person name="Haridas S."/>
            <person name="Albert R."/>
            <person name="Binder M."/>
            <person name="Bloem J."/>
            <person name="Labutti K."/>
            <person name="Salamov A."/>
            <person name="Andreopoulos B."/>
            <person name="Baker S."/>
            <person name="Barry K."/>
            <person name="Bills G."/>
            <person name="Bluhm B."/>
            <person name="Cannon C."/>
            <person name="Castanera R."/>
            <person name="Culley D."/>
            <person name="Daum C."/>
            <person name="Ezra D."/>
            <person name="Gonzalez J."/>
            <person name="Henrissat B."/>
            <person name="Kuo A."/>
            <person name="Liang C."/>
            <person name="Lipzen A."/>
            <person name="Lutzoni F."/>
            <person name="Magnuson J."/>
            <person name="Mondo S."/>
            <person name="Nolan M."/>
            <person name="Ohm R."/>
            <person name="Pangilinan J."/>
            <person name="Park H.-J."/>
            <person name="Ramirez L."/>
            <person name="Alfaro M."/>
            <person name="Sun H."/>
            <person name="Tritt A."/>
            <person name="Yoshinaga Y."/>
            <person name="Zwiers L.-H."/>
            <person name="Turgeon B."/>
            <person name="Goodwin S."/>
            <person name="Spatafora J."/>
            <person name="Crous P."/>
            <person name="Grigoriev I."/>
        </authorList>
    </citation>
    <scope>NUCLEOTIDE SEQUENCE</scope>
    <source>
        <strain evidence="1">CBS 262.69</strain>
    </source>
</reference>
<accession>A0A6G1HQ23</accession>